<dbReference type="AlphaFoldDB" id="A0A4Y2DPL9"/>
<dbReference type="EMBL" id="BGPR01167286">
    <property type="protein sequence ID" value="GBM18008.1"/>
    <property type="molecule type" value="Genomic_DNA"/>
</dbReference>
<sequence>MKCSCVTQVRGSHVSKDSLSPLPISTSSQRIMITVRNSMRSLLPLRKYIKENEALRGDYFPGSITCCPILYSIVRYHIILYDIVQYYTILRILFNIIQYLCATGVLDNQERPFRDKRQAGYDKAPNLKPQ</sequence>
<dbReference type="EMBL" id="BGPR01167313">
    <property type="protein sequence ID" value="GBM18129.1"/>
    <property type="molecule type" value="Genomic_DNA"/>
</dbReference>
<protein>
    <submittedName>
        <fullName evidence="4">Uncharacterized protein</fullName>
    </submittedName>
</protein>
<evidence type="ECO:0000313" key="1">
    <source>
        <dbReference type="EMBL" id="GBM18008.1"/>
    </source>
</evidence>
<dbReference type="EMBL" id="BGPR01167292">
    <property type="protein sequence ID" value="GBM18034.1"/>
    <property type="molecule type" value="Genomic_DNA"/>
</dbReference>
<dbReference type="Proteomes" id="UP000499080">
    <property type="component" value="Unassembled WGS sequence"/>
</dbReference>
<evidence type="ECO:0000313" key="3">
    <source>
        <dbReference type="EMBL" id="GBM18034.1"/>
    </source>
</evidence>
<evidence type="ECO:0000313" key="5">
    <source>
        <dbReference type="Proteomes" id="UP000499080"/>
    </source>
</evidence>
<proteinExistence type="predicted"/>
<name>A0A4Y2DPL9_ARAVE</name>
<evidence type="ECO:0000313" key="4">
    <source>
        <dbReference type="EMBL" id="GBM18129.1"/>
    </source>
</evidence>
<organism evidence="4 5">
    <name type="scientific">Araneus ventricosus</name>
    <name type="common">Orbweaver spider</name>
    <name type="synonym">Epeira ventricosa</name>
    <dbReference type="NCBI Taxonomy" id="182803"/>
    <lineage>
        <taxon>Eukaryota</taxon>
        <taxon>Metazoa</taxon>
        <taxon>Ecdysozoa</taxon>
        <taxon>Arthropoda</taxon>
        <taxon>Chelicerata</taxon>
        <taxon>Arachnida</taxon>
        <taxon>Araneae</taxon>
        <taxon>Araneomorphae</taxon>
        <taxon>Entelegynae</taxon>
        <taxon>Araneoidea</taxon>
        <taxon>Araneidae</taxon>
        <taxon>Araneus</taxon>
    </lineage>
</organism>
<accession>A0A4Y2DPL9</accession>
<comment type="caution">
    <text evidence="4">The sequence shown here is derived from an EMBL/GenBank/DDBJ whole genome shotgun (WGS) entry which is preliminary data.</text>
</comment>
<reference evidence="4 5" key="1">
    <citation type="journal article" date="2019" name="Sci. Rep.">
        <title>Orb-weaving spider Araneus ventricosus genome elucidates the spidroin gene catalogue.</title>
        <authorList>
            <person name="Kono N."/>
            <person name="Nakamura H."/>
            <person name="Ohtoshi R."/>
            <person name="Moran D.A.P."/>
            <person name="Shinohara A."/>
            <person name="Yoshida Y."/>
            <person name="Fujiwara M."/>
            <person name="Mori M."/>
            <person name="Tomita M."/>
            <person name="Arakawa K."/>
        </authorList>
    </citation>
    <scope>NUCLEOTIDE SEQUENCE [LARGE SCALE GENOMIC DNA]</scope>
</reference>
<evidence type="ECO:0000313" key="2">
    <source>
        <dbReference type="EMBL" id="GBM18014.1"/>
    </source>
</evidence>
<keyword evidence="5" id="KW-1185">Reference proteome</keyword>
<dbReference type="EMBL" id="BGPR01167287">
    <property type="protein sequence ID" value="GBM18014.1"/>
    <property type="molecule type" value="Genomic_DNA"/>
</dbReference>
<gene>
    <name evidence="4" type="ORF">AVEN_223207_1</name>
    <name evidence="1" type="ORF">AVEN_230308_1</name>
    <name evidence="2" type="ORF">AVEN_240504_1</name>
    <name evidence="3" type="ORF">AVEN_266723_1</name>
</gene>